<reference evidence="1 2" key="1">
    <citation type="submission" date="2016-08" db="EMBL/GenBank/DDBJ databases">
        <title>Campylobacter species from sea mammals.</title>
        <authorList>
            <person name="Gilbert M.J."/>
            <person name="Byrne B.A."/>
            <person name="Zomer A.L."/>
            <person name="Wagenaar J.A."/>
        </authorList>
    </citation>
    <scope>NUCLEOTIDE SEQUENCE [LARGE SCALE GENOMIC DNA]</scope>
    <source>
        <strain evidence="1 2">1105248</strain>
    </source>
</reference>
<evidence type="ECO:0008006" key="3">
    <source>
        <dbReference type="Google" id="ProtNLM"/>
    </source>
</evidence>
<sequence>MIVTTNELGDILSLTSRRIQDLENEGVINKVARNKWDLRDCVDKYLDYKISNATSSYGLTEARAKKELADAELKELILAEKKGEVVRIDKLEKELSDIASTLSNKLYNLPNRLKLNIAISDEVEIHLIKELEDILKELKIPENYNG</sequence>
<gene>
    <name evidence="1" type="ORF">BFG04_03980</name>
</gene>
<dbReference type="Proteomes" id="UP000189728">
    <property type="component" value="Unassembled WGS sequence"/>
</dbReference>
<evidence type="ECO:0000313" key="1">
    <source>
        <dbReference type="EMBL" id="OPA77262.1"/>
    </source>
</evidence>
<proteinExistence type="predicted"/>
<organism evidence="1 2">
    <name type="scientific">Campylobacter pinnipediorum subsp. pinnipediorum</name>
    <dbReference type="NCBI Taxonomy" id="1660067"/>
    <lineage>
        <taxon>Bacteria</taxon>
        <taxon>Pseudomonadati</taxon>
        <taxon>Campylobacterota</taxon>
        <taxon>Epsilonproteobacteria</taxon>
        <taxon>Campylobacterales</taxon>
        <taxon>Campylobacteraceae</taxon>
        <taxon>Campylobacter</taxon>
    </lineage>
</organism>
<protein>
    <recommendedName>
        <fullName evidence="3">Phage DNA packaging protein, Nu1 subunit of terminase</fullName>
    </recommendedName>
</protein>
<dbReference type="AlphaFoldDB" id="A0AAX0L9L2"/>
<dbReference type="EMBL" id="MCRK01000036">
    <property type="protein sequence ID" value="OPA77262.1"/>
    <property type="molecule type" value="Genomic_DNA"/>
</dbReference>
<dbReference type="RefSeq" id="WP_078387734.1">
    <property type="nucleotide sequence ID" value="NZ_CP012547.1"/>
</dbReference>
<comment type="caution">
    <text evidence="1">The sequence shown here is derived from an EMBL/GenBank/DDBJ whole genome shotgun (WGS) entry which is preliminary data.</text>
</comment>
<accession>A0AAX0L9L2</accession>
<evidence type="ECO:0000313" key="2">
    <source>
        <dbReference type="Proteomes" id="UP000189728"/>
    </source>
</evidence>
<name>A0AAX0L9L2_9BACT</name>